<dbReference type="AlphaFoldDB" id="A0A7G5C423"/>
<evidence type="ECO:0000313" key="1">
    <source>
        <dbReference type="EMBL" id="QMV43957.1"/>
    </source>
</evidence>
<gene>
    <name evidence="1" type="ORF">FPL14_24355</name>
</gene>
<dbReference type="EMBL" id="CP041969">
    <property type="protein sequence ID" value="QMV43957.1"/>
    <property type="molecule type" value="Genomic_DNA"/>
</dbReference>
<keyword evidence="2" id="KW-1185">Reference proteome</keyword>
<evidence type="ECO:0000313" key="2">
    <source>
        <dbReference type="Proteomes" id="UP000515679"/>
    </source>
</evidence>
<dbReference type="Proteomes" id="UP000515679">
    <property type="component" value="Chromosome"/>
</dbReference>
<proteinExistence type="predicted"/>
<reference evidence="1 2" key="1">
    <citation type="submission" date="2019-07" db="EMBL/GenBank/DDBJ databases">
        <authorList>
            <person name="Kim J.K."/>
            <person name="Cheong H.-M."/>
            <person name="Choi Y."/>
            <person name="Hwang K.J."/>
            <person name="Lee S."/>
            <person name="Choi C."/>
        </authorList>
    </citation>
    <scope>NUCLEOTIDE SEQUENCE [LARGE SCALE GENOMIC DNA]</scope>
    <source>
        <strain evidence="1 2">KS 22</strain>
    </source>
</reference>
<organism evidence="1 2">
    <name type="scientific">Cohnella cholangitidis</name>
    <dbReference type="NCBI Taxonomy" id="2598458"/>
    <lineage>
        <taxon>Bacteria</taxon>
        <taxon>Bacillati</taxon>
        <taxon>Bacillota</taxon>
        <taxon>Bacilli</taxon>
        <taxon>Bacillales</taxon>
        <taxon>Paenibacillaceae</taxon>
        <taxon>Cohnella</taxon>
    </lineage>
</organism>
<dbReference type="RefSeq" id="WP_182300190.1">
    <property type="nucleotide sequence ID" value="NZ_CP041969.1"/>
</dbReference>
<protein>
    <recommendedName>
        <fullName evidence="3">Butirosin biosynthesis protein H N-terminal domain-containing protein</fullName>
    </recommendedName>
</protein>
<evidence type="ECO:0008006" key="3">
    <source>
        <dbReference type="Google" id="ProtNLM"/>
    </source>
</evidence>
<dbReference type="KEGG" id="cchl:FPL14_24355"/>
<name>A0A7G5C423_9BACL</name>
<accession>A0A7G5C423</accession>
<sequence>MNLQSQATSGDIKKLAAVECVASCLMTGLHISGLDYRYFLLGHWNLVYYENTLMPDNNMTDLNLEYAYGIEMRQCTGRAPDIVSLLQSGGWVLLACRASRLSFFPGNLLGLESHQFLHFILVYGYRSATDTFSVIDPIADFIGEMNERELLAAAVEEGQLNYYACIPSSKGDLPSAKAIFYREAADNLMKYERGAGQTGREAFRLFAQDVADSASMTQQYRAAWIERNNITLSSIVKARERVWQCFRELDLMTEDEMAQGDAYLDEIAKGWTAVNFALVKLKRSPQNPELTAAIQRLLEKNATLELECLRFINGKGRERVAL</sequence>